<evidence type="ECO:0000256" key="1">
    <source>
        <dbReference type="ARBA" id="ARBA00022553"/>
    </source>
</evidence>
<sequence>MTLLFGFLVQACMEYSAEPQARIGAPKVILIIGDGMDDQQITIARNYLLGAGGRLALDDLPVRSAARVETVSEDRPDQPIYVADSANSATSMATGIVTSLGRIATTAKTDRDIETIMELAQAAGLGTGVVTTSSVTDATPASFVAHVNQRYCEGPLGMIRFIEQLQLSVDCSQDEKSSGGKGSIAEQIALSGLDIVLGGGSRYFEQTTEEGSERTVLDVAHQNGFQIIYAQEELGGVPKTEKVLGLFSRGTMPVWLQGVDGAQAQRVERVEGQVNLPEPFLCEPNPDFEGMPSLADMTSAALGHLDDGRGFMLMIESASIDKQSHQRRPCGHIGELSQLDDALKVALDFAEKNSGTLILVTADHAHAAQIIADQGPHLALNYTTPGYLARVRTREGGIMSINYATNESPQEMHTGAQVPVFANMPGVRELTGLMRQSDIYNISANHLGLTVSADR</sequence>
<protein>
    <recommendedName>
        <fullName evidence="3">Alkaline phosphatase</fullName>
    </recommendedName>
</protein>
<dbReference type="Pfam" id="PF00245">
    <property type="entry name" value="Alk_phosphatase"/>
    <property type="match status" value="1"/>
</dbReference>
<dbReference type="GO" id="GO:0004035">
    <property type="term" value="F:alkaline phosphatase activity"/>
    <property type="evidence" value="ECO:0007669"/>
    <property type="project" value="TreeGrafter"/>
</dbReference>
<dbReference type="CDD" id="cd16012">
    <property type="entry name" value="ALP"/>
    <property type="match status" value="1"/>
</dbReference>
<evidence type="ECO:0000313" key="2">
    <source>
        <dbReference type="EMBL" id="SVB19170.1"/>
    </source>
</evidence>
<gene>
    <name evidence="2" type="ORF">METZ01_LOCUS172024</name>
</gene>
<proteinExistence type="predicted"/>
<dbReference type="SMART" id="SM00098">
    <property type="entry name" value="alkPPc"/>
    <property type="match status" value="1"/>
</dbReference>
<dbReference type="Gene3D" id="3.40.720.10">
    <property type="entry name" value="Alkaline Phosphatase, subunit A"/>
    <property type="match status" value="1"/>
</dbReference>
<dbReference type="PANTHER" id="PTHR11596">
    <property type="entry name" value="ALKALINE PHOSPHATASE"/>
    <property type="match status" value="1"/>
</dbReference>
<evidence type="ECO:0008006" key="3">
    <source>
        <dbReference type="Google" id="ProtNLM"/>
    </source>
</evidence>
<name>A0A382BZD2_9ZZZZ</name>
<dbReference type="AlphaFoldDB" id="A0A382BZD2"/>
<dbReference type="InterPro" id="IPR017850">
    <property type="entry name" value="Alkaline_phosphatase_core_sf"/>
</dbReference>
<accession>A0A382BZD2</accession>
<dbReference type="PANTHER" id="PTHR11596:SF5">
    <property type="entry name" value="ALKALINE PHOSPHATASE"/>
    <property type="match status" value="1"/>
</dbReference>
<dbReference type="EMBL" id="UINC01032088">
    <property type="protein sequence ID" value="SVB19170.1"/>
    <property type="molecule type" value="Genomic_DNA"/>
</dbReference>
<dbReference type="PRINTS" id="PR00113">
    <property type="entry name" value="ALKPHPHTASE"/>
</dbReference>
<keyword evidence="1" id="KW-0597">Phosphoprotein</keyword>
<organism evidence="2">
    <name type="scientific">marine metagenome</name>
    <dbReference type="NCBI Taxonomy" id="408172"/>
    <lineage>
        <taxon>unclassified sequences</taxon>
        <taxon>metagenomes</taxon>
        <taxon>ecological metagenomes</taxon>
    </lineage>
</organism>
<dbReference type="InterPro" id="IPR001952">
    <property type="entry name" value="Alkaline_phosphatase"/>
</dbReference>
<dbReference type="SUPFAM" id="SSF53649">
    <property type="entry name" value="Alkaline phosphatase-like"/>
    <property type="match status" value="1"/>
</dbReference>
<reference evidence="2" key="1">
    <citation type="submission" date="2018-05" db="EMBL/GenBank/DDBJ databases">
        <authorList>
            <person name="Lanie J.A."/>
            <person name="Ng W.-L."/>
            <person name="Kazmierczak K.M."/>
            <person name="Andrzejewski T.M."/>
            <person name="Davidsen T.M."/>
            <person name="Wayne K.J."/>
            <person name="Tettelin H."/>
            <person name="Glass J.I."/>
            <person name="Rusch D."/>
            <person name="Podicherti R."/>
            <person name="Tsui H.-C.T."/>
            <person name="Winkler M.E."/>
        </authorList>
    </citation>
    <scope>NUCLEOTIDE SEQUENCE</scope>
</reference>